<dbReference type="AlphaFoldDB" id="A0AAV3QY07"/>
<name>A0AAV3QY07_LITER</name>
<gene>
    <name evidence="1" type="ORF">LIER_23231</name>
</gene>
<keyword evidence="2" id="KW-1185">Reference proteome</keyword>
<evidence type="ECO:0000313" key="2">
    <source>
        <dbReference type="Proteomes" id="UP001454036"/>
    </source>
</evidence>
<protein>
    <submittedName>
        <fullName evidence="1">Uncharacterized protein</fullName>
    </submittedName>
</protein>
<accession>A0AAV3QY07</accession>
<proteinExistence type="predicted"/>
<reference evidence="1 2" key="1">
    <citation type="submission" date="2024-01" db="EMBL/GenBank/DDBJ databases">
        <title>The complete chloroplast genome sequence of Lithospermum erythrorhizon: insights into the phylogenetic relationship among Boraginaceae species and the maternal lineages of purple gromwells.</title>
        <authorList>
            <person name="Okada T."/>
            <person name="Watanabe K."/>
        </authorList>
    </citation>
    <scope>NUCLEOTIDE SEQUENCE [LARGE SCALE GENOMIC DNA]</scope>
</reference>
<organism evidence="1 2">
    <name type="scientific">Lithospermum erythrorhizon</name>
    <name type="common">Purple gromwell</name>
    <name type="synonym">Lithospermum officinale var. erythrorhizon</name>
    <dbReference type="NCBI Taxonomy" id="34254"/>
    <lineage>
        <taxon>Eukaryota</taxon>
        <taxon>Viridiplantae</taxon>
        <taxon>Streptophyta</taxon>
        <taxon>Embryophyta</taxon>
        <taxon>Tracheophyta</taxon>
        <taxon>Spermatophyta</taxon>
        <taxon>Magnoliopsida</taxon>
        <taxon>eudicotyledons</taxon>
        <taxon>Gunneridae</taxon>
        <taxon>Pentapetalae</taxon>
        <taxon>asterids</taxon>
        <taxon>lamiids</taxon>
        <taxon>Boraginales</taxon>
        <taxon>Boraginaceae</taxon>
        <taxon>Boraginoideae</taxon>
        <taxon>Lithospermeae</taxon>
        <taxon>Lithospermum</taxon>
    </lineage>
</organism>
<comment type="caution">
    <text evidence="1">The sequence shown here is derived from an EMBL/GenBank/DDBJ whole genome shotgun (WGS) entry which is preliminary data.</text>
</comment>
<dbReference type="Proteomes" id="UP001454036">
    <property type="component" value="Unassembled WGS sequence"/>
</dbReference>
<dbReference type="EMBL" id="BAABME010006505">
    <property type="protein sequence ID" value="GAA0168534.1"/>
    <property type="molecule type" value="Genomic_DNA"/>
</dbReference>
<sequence length="139" mass="16302">MGKLLTDPIFPTWLVHMKAALEDSFSWVDLLADWHGELHQTHVRHLSGLRNERLARSYRDTTPSYAAFYVSTSLRHLQESIVHALQFRHGHMAVEVCYLEKVIDQAEQLRDSQWLIKSALSHELEYLERLLPILDYHVL</sequence>
<evidence type="ECO:0000313" key="1">
    <source>
        <dbReference type="EMBL" id="GAA0168534.1"/>
    </source>
</evidence>